<evidence type="ECO:0000313" key="3">
    <source>
        <dbReference type="Proteomes" id="UP001165136"/>
    </source>
</evidence>
<organism evidence="2 3">
    <name type="scientific">Amycolatopsis taiwanensis</name>
    <dbReference type="NCBI Taxonomy" id="342230"/>
    <lineage>
        <taxon>Bacteria</taxon>
        <taxon>Bacillati</taxon>
        <taxon>Actinomycetota</taxon>
        <taxon>Actinomycetes</taxon>
        <taxon>Pseudonocardiales</taxon>
        <taxon>Pseudonocardiaceae</taxon>
        <taxon>Amycolatopsis</taxon>
    </lineage>
</organism>
<proteinExistence type="predicted"/>
<dbReference type="AlphaFoldDB" id="A0A9W6R1F2"/>
<evidence type="ECO:0000313" key="2">
    <source>
        <dbReference type="EMBL" id="GLY67804.1"/>
    </source>
</evidence>
<reference evidence="2" key="1">
    <citation type="submission" date="2023-03" db="EMBL/GenBank/DDBJ databases">
        <title>Amycolatopsis taiwanensis NBRC 103393.</title>
        <authorList>
            <person name="Ichikawa N."/>
            <person name="Sato H."/>
            <person name="Tonouchi N."/>
        </authorList>
    </citation>
    <scope>NUCLEOTIDE SEQUENCE</scope>
    <source>
        <strain evidence="2">NBRC 103393</strain>
    </source>
</reference>
<evidence type="ECO:0000256" key="1">
    <source>
        <dbReference type="SAM" id="SignalP"/>
    </source>
</evidence>
<gene>
    <name evidence="2" type="ORF">Atai01_44230</name>
</gene>
<sequence>MKKIIPSLVLIGACLCGCAESAAPAQPGPARPPVVMDEGTPWTVDDVTYTVTWVTLPHGYGGDPAPHVEINVHVDNHGKNYAHFPDPSAVYDGGATAVAGWTQPPSGAEIAPGHTADFRSSFPLRMPGGTLRVRVLAFTGDVEELGYWIGTVHSG</sequence>
<dbReference type="RefSeq" id="WP_027941839.1">
    <property type="nucleotide sequence ID" value="NZ_BSTI01000009.1"/>
</dbReference>
<protein>
    <recommendedName>
        <fullName evidence="4">DUF4352 domain-containing protein</fullName>
    </recommendedName>
</protein>
<keyword evidence="1" id="KW-0732">Signal</keyword>
<evidence type="ECO:0008006" key="4">
    <source>
        <dbReference type="Google" id="ProtNLM"/>
    </source>
</evidence>
<feature type="signal peptide" evidence="1">
    <location>
        <begin position="1"/>
        <end position="25"/>
    </location>
</feature>
<dbReference type="Proteomes" id="UP001165136">
    <property type="component" value="Unassembled WGS sequence"/>
</dbReference>
<keyword evidence="3" id="KW-1185">Reference proteome</keyword>
<feature type="chain" id="PRO_5040757610" description="DUF4352 domain-containing protein" evidence="1">
    <location>
        <begin position="26"/>
        <end position="155"/>
    </location>
</feature>
<comment type="caution">
    <text evidence="2">The sequence shown here is derived from an EMBL/GenBank/DDBJ whole genome shotgun (WGS) entry which is preliminary data.</text>
</comment>
<accession>A0A9W6R1F2</accession>
<name>A0A9W6R1F2_9PSEU</name>
<dbReference type="EMBL" id="BSTI01000009">
    <property type="protein sequence ID" value="GLY67804.1"/>
    <property type="molecule type" value="Genomic_DNA"/>
</dbReference>